<dbReference type="KEGG" id="lbc:LACBIDRAFT_334008"/>
<protein>
    <submittedName>
        <fullName evidence="1">Predicted protein</fullName>
    </submittedName>
</protein>
<dbReference type="GeneID" id="6084404"/>
<name>B0DXS7_LACBS</name>
<dbReference type="RefSeq" id="XP_001888744.1">
    <property type="nucleotide sequence ID" value="XM_001888709.1"/>
</dbReference>
<evidence type="ECO:0000313" key="2">
    <source>
        <dbReference type="Proteomes" id="UP000001194"/>
    </source>
</evidence>
<dbReference type="AlphaFoldDB" id="B0DXS7"/>
<dbReference type="InParanoid" id="B0DXS7"/>
<proteinExistence type="predicted"/>
<gene>
    <name evidence="1" type="ORF">LACBIDRAFT_334008</name>
</gene>
<dbReference type="EMBL" id="DS547148">
    <property type="protein sequence ID" value="EDR00517.1"/>
    <property type="molecule type" value="Genomic_DNA"/>
</dbReference>
<dbReference type="Proteomes" id="UP000001194">
    <property type="component" value="Unassembled WGS sequence"/>
</dbReference>
<reference evidence="1 2" key="1">
    <citation type="journal article" date="2008" name="Nature">
        <title>The genome of Laccaria bicolor provides insights into mycorrhizal symbiosis.</title>
        <authorList>
            <person name="Martin F."/>
            <person name="Aerts A."/>
            <person name="Ahren D."/>
            <person name="Brun A."/>
            <person name="Danchin E.G.J."/>
            <person name="Duchaussoy F."/>
            <person name="Gibon J."/>
            <person name="Kohler A."/>
            <person name="Lindquist E."/>
            <person name="Pereda V."/>
            <person name="Salamov A."/>
            <person name="Shapiro H.J."/>
            <person name="Wuyts J."/>
            <person name="Blaudez D."/>
            <person name="Buee M."/>
            <person name="Brokstein P."/>
            <person name="Canbaeck B."/>
            <person name="Cohen D."/>
            <person name="Courty P.E."/>
            <person name="Coutinho P.M."/>
            <person name="Delaruelle C."/>
            <person name="Detter J.C."/>
            <person name="Deveau A."/>
            <person name="DiFazio S."/>
            <person name="Duplessis S."/>
            <person name="Fraissinet-Tachet L."/>
            <person name="Lucic E."/>
            <person name="Frey-Klett P."/>
            <person name="Fourrey C."/>
            <person name="Feussner I."/>
            <person name="Gay G."/>
            <person name="Grimwood J."/>
            <person name="Hoegger P.J."/>
            <person name="Jain P."/>
            <person name="Kilaru S."/>
            <person name="Labbe J."/>
            <person name="Lin Y.C."/>
            <person name="Legue V."/>
            <person name="Le Tacon F."/>
            <person name="Marmeisse R."/>
            <person name="Melayah D."/>
            <person name="Montanini B."/>
            <person name="Muratet M."/>
            <person name="Nehls U."/>
            <person name="Niculita-Hirzel H."/>
            <person name="Oudot-Le Secq M.P."/>
            <person name="Peter M."/>
            <person name="Quesneville H."/>
            <person name="Rajashekar B."/>
            <person name="Reich M."/>
            <person name="Rouhier N."/>
            <person name="Schmutz J."/>
            <person name="Yin T."/>
            <person name="Chalot M."/>
            <person name="Henrissat B."/>
            <person name="Kuees U."/>
            <person name="Lucas S."/>
            <person name="Van de Peer Y."/>
            <person name="Podila G.K."/>
            <person name="Polle A."/>
            <person name="Pukkila P.J."/>
            <person name="Richardson P.M."/>
            <person name="Rouze P."/>
            <person name="Sanders I.R."/>
            <person name="Stajich J.E."/>
            <person name="Tunlid A."/>
            <person name="Tuskan G."/>
            <person name="Grigoriev I.V."/>
        </authorList>
    </citation>
    <scope>NUCLEOTIDE SEQUENCE [LARGE SCALE GENOMIC DNA]</scope>
    <source>
        <strain evidence="2">S238N-H82 / ATCC MYA-4686</strain>
    </source>
</reference>
<evidence type="ECO:0000313" key="1">
    <source>
        <dbReference type="EMBL" id="EDR00517.1"/>
    </source>
</evidence>
<keyword evidence="2" id="KW-1185">Reference proteome</keyword>
<sequence length="217" mass="23690">MTWRVWTLSSSPPSSKLMAAAPLLASLEAFNCEIMLAWFKFSHSPSFNMLSAKLRMHPYKYRLKDLCISVSAVDMGTTSPVFLSFSVSSPPGGKQSASAVPWLLHLSHLPLRFEAFACTFVTCPCAPSSPVPSLLGLTGLVLAPPSPLVGGPVYIPQVHTCEICWTASCSPRLTLLWFSRVPASEPLLTFQQALTGFDWVCEYIDSHQSCIMTCADN</sequence>
<organism evidence="2">
    <name type="scientific">Laccaria bicolor (strain S238N-H82 / ATCC MYA-4686)</name>
    <name type="common">Bicoloured deceiver</name>
    <name type="synonym">Laccaria laccata var. bicolor</name>
    <dbReference type="NCBI Taxonomy" id="486041"/>
    <lineage>
        <taxon>Eukaryota</taxon>
        <taxon>Fungi</taxon>
        <taxon>Dikarya</taxon>
        <taxon>Basidiomycota</taxon>
        <taxon>Agaricomycotina</taxon>
        <taxon>Agaricomycetes</taxon>
        <taxon>Agaricomycetidae</taxon>
        <taxon>Agaricales</taxon>
        <taxon>Agaricineae</taxon>
        <taxon>Hydnangiaceae</taxon>
        <taxon>Laccaria</taxon>
    </lineage>
</organism>
<accession>B0DXS7</accession>
<dbReference type="HOGENOM" id="CLU_1272506_0_0_1"/>